<dbReference type="Proteomes" id="UP000094527">
    <property type="component" value="Unassembled WGS sequence"/>
</dbReference>
<gene>
    <name evidence="2" type="ORF">Ocin01_14925</name>
</gene>
<name>A0A1D2MFK0_ORCCI</name>
<organism evidence="2 3">
    <name type="scientific">Orchesella cincta</name>
    <name type="common">Springtail</name>
    <name type="synonym">Podura cincta</name>
    <dbReference type="NCBI Taxonomy" id="48709"/>
    <lineage>
        <taxon>Eukaryota</taxon>
        <taxon>Metazoa</taxon>
        <taxon>Ecdysozoa</taxon>
        <taxon>Arthropoda</taxon>
        <taxon>Hexapoda</taxon>
        <taxon>Collembola</taxon>
        <taxon>Entomobryomorpha</taxon>
        <taxon>Entomobryoidea</taxon>
        <taxon>Orchesellidae</taxon>
        <taxon>Orchesellinae</taxon>
        <taxon>Orchesella</taxon>
    </lineage>
</organism>
<protein>
    <submittedName>
        <fullName evidence="2">Putative SEC14-like protein 6</fullName>
    </submittedName>
</protein>
<evidence type="ECO:0000313" key="3">
    <source>
        <dbReference type="Proteomes" id="UP000094527"/>
    </source>
</evidence>
<evidence type="ECO:0000313" key="2">
    <source>
        <dbReference type="EMBL" id="ODM91757.1"/>
    </source>
</evidence>
<keyword evidence="3" id="KW-1185">Reference proteome</keyword>
<dbReference type="AlphaFoldDB" id="A0A1D2MFK0"/>
<dbReference type="Gene3D" id="3.40.525.10">
    <property type="entry name" value="CRAL-TRIO lipid binding domain"/>
    <property type="match status" value="1"/>
</dbReference>
<dbReference type="SUPFAM" id="SSF52087">
    <property type="entry name" value="CRAL/TRIO domain"/>
    <property type="match status" value="1"/>
</dbReference>
<reference evidence="2 3" key="1">
    <citation type="journal article" date="2016" name="Genome Biol. Evol.">
        <title>Gene Family Evolution Reflects Adaptation to Soil Environmental Stressors in the Genome of the Collembolan Orchesella cincta.</title>
        <authorList>
            <person name="Faddeeva-Vakhrusheva A."/>
            <person name="Derks M.F."/>
            <person name="Anvar S.Y."/>
            <person name="Agamennone V."/>
            <person name="Suring W."/>
            <person name="Smit S."/>
            <person name="van Straalen N.M."/>
            <person name="Roelofs D."/>
        </authorList>
    </citation>
    <scope>NUCLEOTIDE SEQUENCE [LARGE SCALE GENOMIC DNA]</scope>
    <source>
        <tissue evidence="2">Mixed pool</tissue>
    </source>
</reference>
<accession>A0A1D2MFK0</accession>
<evidence type="ECO:0000259" key="1">
    <source>
        <dbReference type="PROSITE" id="PS50191"/>
    </source>
</evidence>
<sequence length="130" mass="14932">MSVFIRMTAGMETHYPGFWEEIIVVGAPAGSRIGLEAVRPVMSPQTREILKIFDMNKRQWGSYLDERISPDQRTTRLEERKKSMIIKNRLAGLAHLISFVLDKWKTKIANNMQVTFASQHFSKSPKLPVV</sequence>
<feature type="domain" description="CRAL-TRIO" evidence="1">
    <location>
        <begin position="1"/>
        <end position="98"/>
    </location>
</feature>
<dbReference type="PROSITE" id="PS50191">
    <property type="entry name" value="CRAL_TRIO"/>
    <property type="match status" value="1"/>
</dbReference>
<comment type="caution">
    <text evidence="2">The sequence shown here is derived from an EMBL/GenBank/DDBJ whole genome shotgun (WGS) entry which is preliminary data.</text>
</comment>
<proteinExistence type="predicted"/>
<dbReference type="OrthoDB" id="6682367at2759"/>
<dbReference type="Pfam" id="PF00650">
    <property type="entry name" value="CRAL_TRIO"/>
    <property type="match status" value="1"/>
</dbReference>
<dbReference type="EMBL" id="LJIJ01001429">
    <property type="protein sequence ID" value="ODM91757.1"/>
    <property type="molecule type" value="Genomic_DNA"/>
</dbReference>
<dbReference type="InterPro" id="IPR036865">
    <property type="entry name" value="CRAL-TRIO_dom_sf"/>
</dbReference>
<dbReference type="InterPro" id="IPR001251">
    <property type="entry name" value="CRAL-TRIO_dom"/>
</dbReference>